<evidence type="ECO:0000313" key="2">
    <source>
        <dbReference type="Proteomes" id="UP001143480"/>
    </source>
</evidence>
<sequence>MPATLGPLVPSGLRRDVACRGHKRVRDRLQGVVEARGSIPERVRRALYGLSRGQCYAPECDEPVVVLDGGEPVFVGEVAHIVAAVASGPRGGVDVPDRDAFENLLILCGRHHKIIDDVRTRDRYPVEVLREWKAKREAEIDTATREVLHGLGDLTVRLPDLLVQAFRDATAELSAAVDRLEATGQLNHDTAQLLHVALAGIGSAVPRVGDGVPGVKEAFEEVYAAAGGASFLGLPSADAYEVGPGVVQHLRGARCGHPSVICAILGRPAVVITADLWNGIARVGAGRPGGGVHGVGFPVHTAGSDQCYIGPAVDEVPTAGGSWRGGAMCRTEDGRWIWIPDLVFDPNNAGNADAAFSSQTALDLRLRLVGQIPLTEQEPRLPAAGRRRLTAELAKSEMTAIVAALAAERTAVPPELRWRLRGDQFALNDSWGASYGCVILAADGRPAIRGTLQLLMPSLMRAQQITSIVDIEFDFDGCNSVPCQPNAPVARRLSHAEIADFFITAWGLAFDVLPLALGERPGGDPGERPRADLYVINERGQNTGGERTFRLGDLVDLAAFGTTHKTHLSRLGIGVVGRGSLHERDVRDVVRQALVRSAEDAGFDAADLVTW</sequence>
<accession>A0A9W6NR82</accession>
<gene>
    <name evidence="1" type="ORF">GCM10017581_080630</name>
</gene>
<dbReference type="AlphaFoldDB" id="A0A9W6NR82"/>
<proteinExistence type="predicted"/>
<evidence type="ECO:0000313" key="1">
    <source>
        <dbReference type="EMBL" id="GLL06314.1"/>
    </source>
</evidence>
<reference evidence="1" key="1">
    <citation type="journal article" date="2014" name="Int. J. Syst. Evol. Microbiol.">
        <title>Complete genome sequence of Corynebacterium casei LMG S-19264T (=DSM 44701T), isolated from a smear-ripened cheese.</title>
        <authorList>
            <consortium name="US DOE Joint Genome Institute (JGI-PGF)"/>
            <person name="Walter F."/>
            <person name="Albersmeier A."/>
            <person name="Kalinowski J."/>
            <person name="Ruckert C."/>
        </authorList>
    </citation>
    <scope>NUCLEOTIDE SEQUENCE</scope>
    <source>
        <strain evidence="1">VKM Ac-1321</strain>
    </source>
</reference>
<dbReference type="Proteomes" id="UP001143480">
    <property type="component" value="Unassembled WGS sequence"/>
</dbReference>
<organism evidence="1 2">
    <name type="scientific">Dactylosporangium matsuzakiense</name>
    <dbReference type="NCBI Taxonomy" id="53360"/>
    <lineage>
        <taxon>Bacteria</taxon>
        <taxon>Bacillati</taxon>
        <taxon>Actinomycetota</taxon>
        <taxon>Actinomycetes</taxon>
        <taxon>Micromonosporales</taxon>
        <taxon>Micromonosporaceae</taxon>
        <taxon>Dactylosporangium</taxon>
    </lineage>
</organism>
<comment type="caution">
    <text evidence="1">The sequence shown here is derived from an EMBL/GenBank/DDBJ whole genome shotgun (WGS) entry which is preliminary data.</text>
</comment>
<evidence type="ECO:0008006" key="3">
    <source>
        <dbReference type="Google" id="ProtNLM"/>
    </source>
</evidence>
<keyword evidence="2" id="KW-1185">Reference proteome</keyword>
<dbReference type="EMBL" id="BSFP01000071">
    <property type="protein sequence ID" value="GLL06314.1"/>
    <property type="molecule type" value="Genomic_DNA"/>
</dbReference>
<name>A0A9W6NR82_9ACTN</name>
<reference evidence="1" key="2">
    <citation type="submission" date="2023-01" db="EMBL/GenBank/DDBJ databases">
        <authorList>
            <person name="Sun Q."/>
            <person name="Evtushenko L."/>
        </authorList>
    </citation>
    <scope>NUCLEOTIDE SEQUENCE</scope>
    <source>
        <strain evidence="1">VKM Ac-1321</strain>
    </source>
</reference>
<protein>
    <recommendedName>
        <fullName evidence="3">HNH endonuclease</fullName>
    </recommendedName>
</protein>